<reference evidence="1 2" key="1">
    <citation type="submission" date="2017-07" db="EMBL/GenBank/DDBJ databases">
        <title>Draft Genome Sequences of Select Purple Nonsulfur Bacteria.</title>
        <authorList>
            <person name="Lasarre B."/>
            <person name="Mckinlay J.B."/>
        </authorList>
    </citation>
    <scope>NUCLEOTIDE SEQUENCE [LARGE SCALE GENOMIC DNA]</scope>
    <source>
        <strain evidence="1 2">DSM 11290</strain>
    </source>
</reference>
<dbReference type="Proteomes" id="UP000249299">
    <property type="component" value="Unassembled WGS sequence"/>
</dbReference>
<accession>A0A327JML8</accession>
<protein>
    <submittedName>
        <fullName evidence="1">Uncharacterized protein</fullName>
    </submittedName>
</protein>
<dbReference type="AlphaFoldDB" id="A0A327JML8"/>
<organism evidence="1 2">
    <name type="scientific">Rhodobium orientis</name>
    <dbReference type="NCBI Taxonomy" id="34017"/>
    <lineage>
        <taxon>Bacteria</taxon>
        <taxon>Pseudomonadati</taxon>
        <taxon>Pseudomonadota</taxon>
        <taxon>Alphaproteobacteria</taxon>
        <taxon>Hyphomicrobiales</taxon>
        <taxon>Rhodobiaceae</taxon>
        <taxon>Rhodobium</taxon>
    </lineage>
</organism>
<dbReference type="InterPro" id="IPR014507">
    <property type="entry name" value="Baseplate_assembly_J_pred"/>
</dbReference>
<sequence>MTDYIANDLDRSRLSLPKLVDDDYDTIEAERLAALKAGYEARGLGWDTGQTKWEPGVILEQHDADREQRDRRSINDAVKAWSIDDTWGEFLDVLGAGVFCIRRVIGTDANGNPVMEEDEEYRRRIKLAPATLSQAAPGNYEYFASSVHPEIKHARIVGIDGPRINLALLGRYGDGTPSAGAVAAVHNYVYDAANHAKLGTDVPQFTGAGVLTYQIAVHLLLPRGPSKAAAIAEATTRLQAMADRRHLLGASVGRDRIQANALVAGAEAAVILSPAADIKPTLGEVAYCTDIAVTAEVVDV</sequence>
<evidence type="ECO:0000313" key="1">
    <source>
        <dbReference type="EMBL" id="RAI26613.1"/>
    </source>
</evidence>
<evidence type="ECO:0000313" key="2">
    <source>
        <dbReference type="Proteomes" id="UP000249299"/>
    </source>
</evidence>
<dbReference type="PIRSF" id="PIRSF020481">
    <property type="entry name" value="BAP"/>
    <property type="match status" value="1"/>
</dbReference>
<comment type="caution">
    <text evidence="1">The sequence shown here is derived from an EMBL/GenBank/DDBJ whole genome shotgun (WGS) entry which is preliminary data.</text>
</comment>
<dbReference type="RefSeq" id="WP_111434889.1">
    <property type="nucleotide sequence ID" value="NZ_JACIGG010000004.1"/>
</dbReference>
<gene>
    <name evidence="1" type="ORF">CH339_13510</name>
</gene>
<proteinExistence type="predicted"/>
<dbReference type="EMBL" id="NPEV01000028">
    <property type="protein sequence ID" value="RAI26613.1"/>
    <property type="molecule type" value="Genomic_DNA"/>
</dbReference>
<keyword evidence="2" id="KW-1185">Reference proteome</keyword>
<dbReference type="OrthoDB" id="9793802at2"/>
<name>A0A327JML8_9HYPH</name>